<evidence type="ECO:0000313" key="3">
    <source>
        <dbReference type="Proteomes" id="UP001233999"/>
    </source>
</evidence>
<proteinExistence type="predicted"/>
<keyword evidence="1" id="KW-1133">Transmembrane helix</keyword>
<dbReference type="AlphaFoldDB" id="A0AAD8AF82"/>
<comment type="caution">
    <text evidence="2">The sequence shown here is derived from an EMBL/GenBank/DDBJ whole genome shotgun (WGS) entry which is preliminary data.</text>
</comment>
<organism evidence="2 3">
    <name type="scientific">Diploptera punctata</name>
    <name type="common">Pacific beetle cockroach</name>
    <dbReference type="NCBI Taxonomy" id="6984"/>
    <lineage>
        <taxon>Eukaryota</taxon>
        <taxon>Metazoa</taxon>
        <taxon>Ecdysozoa</taxon>
        <taxon>Arthropoda</taxon>
        <taxon>Hexapoda</taxon>
        <taxon>Insecta</taxon>
        <taxon>Pterygota</taxon>
        <taxon>Neoptera</taxon>
        <taxon>Polyneoptera</taxon>
        <taxon>Dictyoptera</taxon>
        <taxon>Blattodea</taxon>
        <taxon>Blaberoidea</taxon>
        <taxon>Blaberidae</taxon>
        <taxon>Diplopterinae</taxon>
        <taxon>Diploptera</taxon>
    </lineage>
</organism>
<feature type="transmembrane region" description="Helical" evidence="1">
    <location>
        <begin position="137"/>
        <end position="156"/>
    </location>
</feature>
<keyword evidence="3" id="KW-1185">Reference proteome</keyword>
<dbReference type="Proteomes" id="UP001233999">
    <property type="component" value="Unassembled WGS sequence"/>
</dbReference>
<keyword evidence="1" id="KW-0472">Membrane</keyword>
<evidence type="ECO:0000256" key="1">
    <source>
        <dbReference type="SAM" id="Phobius"/>
    </source>
</evidence>
<feature type="non-terminal residue" evidence="2">
    <location>
        <position position="267"/>
    </location>
</feature>
<name>A0AAD8AF82_DIPPU</name>
<reference evidence="2" key="2">
    <citation type="submission" date="2023-05" db="EMBL/GenBank/DDBJ databases">
        <authorList>
            <person name="Fouks B."/>
        </authorList>
    </citation>
    <scope>NUCLEOTIDE SEQUENCE</scope>
    <source>
        <strain evidence="2">Stay&amp;Tobe</strain>
        <tissue evidence="2">Testes</tissue>
    </source>
</reference>
<gene>
    <name evidence="2" type="ORF">L9F63_011190</name>
</gene>
<evidence type="ECO:0000313" key="2">
    <source>
        <dbReference type="EMBL" id="KAJ9597951.1"/>
    </source>
</evidence>
<accession>A0AAD8AF82</accession>
<keyword evidence="1" id="KW-0812">Transmembrane</keyword>
<dbReference type="EMBL" id="JASPKZ010001575">
    <property type="protein sequence ID" value="KAJ9597951.1"/>
    <property type="molecule type" value="Genomic_DNA"/>
</dbReference>
<sequence length="267" mass="31390">MGIRPISIPQKKDTECVIENDIDVEQFEYSVLWLNRTVAHVTVNIPSENKAFIYLCVASTFGGEVIKWIHQGENVKFCCERNFRLKFYSKSPNFSDPWLEEDGYPSSWSSRGDGCKNLGPLFGSRIATYCIESLSLWYQRSLLLCLWFVVFGFIFLRRFRNNPYFFMKLDKFLIDTWVFKTQVYRCRLITELMPDFRAENKLPQNNQRFTLNLEVTQILGYKKETGSVLDKKPKKLVFRRPIFNISVVSPVMDYKTLIYNANLVNIL</sequence>
<protein>
    <submittedName>
        <fullName evidence="2">Uncharacterized protein</fullName>
    </submittedName>
</protein>
<reference evidence="2" key="1">
    <citation type="journal article" date="2023" name="IScience">
        <title>Live-bearing cockroach genome reveals convergent evolutionary mechanisms linked to viviparity in insects and beyond.</title>
        <authorList>
            <person name="Fouks B."/>
            <person name="Harrison M.C."/>
            <person name="Mikhailova A.A."/>
            <person name="Marchal E."/>
            <person name="English S."/>
            <person name="Carruthers M."/>
            <person name="Jennings E.C."/>
            <person name="Chiamaka E.L."/>
            <person name="Frigard R.A."/>
            <person name="Pippel M."/>
            <person name="Attardo G.M."/>
            <person name="Benoit J.B."/>
            <person name="Bornberg-Bauer E."/>
            <person name="Tobe S.S."/>
        </authorList>
    </citation>
    <scope>NUCLEOTIDE SEQUENCE</scope>
    <source>
        <strain evidence="2">Stay&amp;Tobe</strain>
    </source>
</reference>